<dbReference type="GO" id="GO:0008168">
    <property type="term" value="F:methyltransferase activity"/>
    <property type="evidence" value="ECO:0007669"/>
    <property type="project" value="UniProtKB-KW"/>
</dbReference>
<reference evidence="5" key="2">
    <citation type="submission" date="2021-10" db="EMBL/GenBank/DDBJ databases">
        <title>Phylogenomics reveals ancestral predisposition of the termite-cultivated fungus Termitomyces towards a domesticated lifestyle.</title>
        <authorList>
            <person name="Auxier B."/>
            <person name="Grum-Grzhimaylo A."/>
            <person name="Cardenas M.E."/>
            <person name="Lodge J.D."/>
            <person name="Laessoe T."/>
            <person name="Pedersen O."/>
            <person name="Smith M.E."/>
            <person name="Kuyper T.W."/>
            <person name="Franco-Molano E.A."/>
            <person name="Baroni T.J."/>
            <person name="Aanen D.K."/>
        </authorList>
    </citation>
    <scope>NUCLEOTIDE SEQUENCE</scope>
    <source>
        <strain evidence="5">AP01</strain>
        <tissue evidence="5">Mycelium</tissue>
    </source>
</reference>
<dbReference type="EMBL" id="JABCKV010000010">
    <property type="protein sequence ID" value="KAG5647402.1"/>
    <property type="molecule type" value="Genomic_DNA"/>
</dbReference>
<protein>
    <recommendedName>
        <fullName evidence="4">Histidine-specific methyltransferase SAM-dependent domain-containing protein</fullName>
    </recommendedName>
</protein>
<reference evidence="5" key="1">
    <citation type="submission" date="2020-07" db="EMBL/GenBank/DDBJ databases">
        <authorList>
            <person name="Nieuwenhuis M."/>
            <person name="Van De Peppel L.J.J."/>
        </authorList>
    </citation>
    <scope>NUCLEOTIDE SEQUENCE</scope>
    <source>
        <strain evidence="5">AP01</strain>
        <tissue evidence="5">Mycelium</tissue>
    </source>
</reference>
<dbReference type="InterPro" id="IPR029063">
    <property type="entry name" value="SAM-dependent_MTases_sf"/>
</dbReference>
<evidence type="ECO:0000256" key="3">
    <source>
        <dbReference type="ARBA" id="ARBA00022679"/>
    </source>
</evidence>
<evidence type="ECO:0000256" key="2">
    <source>
        <dbReference type="ARBA" id="ARBA00022603"/>
    </source>
</evidence>
<accession>A0A9P7GB81</accession>
<evidence type="ECO:0000259" key="4">
    <source>
        <dbReference type="Pfam" id="PF10017"/>
    </source>
</evidence>
<comment type="similarity">
    <text evidence="1">Belongs to the methyltransferase superfamily.</text>
</comment>
<keyword evidence="2" id="KW-0489">Methyltransferase</keyword>
<proteinExistence type="inferred from homology"/>
<dbReference type="Proteomes" id="UP000775547">
    <property type="component" value="Unassembled WGS sequence"/>
</dbReference>
<dbReference type="Pfam" id="PF10017">
    <property type="entry name" value="Methyltransf_33"/>
    <property type="match status" value="1"/>
</dbReference>
<evidence type="ECO:0000313" key="6">
    <source>
        <dbReference type="Proteomes" id="UP000775547"/>
    </source>
</evidence>
<dbReference type="Gene3D" id="3.40.50.150">
    <property type="entry name" value="Vaccinia Virus protein VP39"/>
    <property type="match status" value="1"/>
</dbReference>
<evidence type="ECO:0000313" key="5">
    <source>
        <dbReference type="EMBL" id="KAG5647402.1"/>
    </source>
</evidence>
<dbReference type="InterPro" id="IPR019257">
    <property type="entry name" value="MeTrfase_dom"/>
</dbReference>
<evidence type="ECO:0000256" key="1">
    <source>
        <dbReference type="ARBA" id="ARBA00008361"/>
    </source>
</evidence>
<keyword evidence="3" id="KW-0808">Transferase</keyword>
<dbReference type="AlphaFoldDB" id="A0A9P7GB81"/>
<comment type="caution">
    <text evidence="5">The sequence shown here is derived from an EMBL/GenBank/DDBJ whole genome shotgun (WGS) entry which is preliminary data.</text>
</comment>
<dbReference type="PIRSF" id="PIRSF018005">
    <property type="entry name" value="UCP018005"/>
    <property type="match status" value="1"/>
</dbReference>
<dbReference type="OrthoDB" id="659at2759"/>
<sequence length="389" mass="43090">MPLAAIIHTLPAVASNGSAAEPLRDVIERGLISTTEPTIPGSRPEDNEWAYTKTVTPLVHYDAEGLVLFDQIAIKAADYYYPFNDELNIFKHHGPEIAKAVGIDGGDAERGWDVVELGAGALRKTAHLLTALADTLPRHKTDSNPAPISYYALDLSKDELDRVLVQLDDAYGPSFAGRVDRFGLHADYDSGLHFVREGGLAKLSAERSGAPTPAPARPLHFVFIGSSLGNFDREGGASFLSSLPLRKGDTLLIGIDGRPPAGPEGRKKVETAYNDPNGAGRAFEEHGWVVVRRELGLEPDEGIEWVNRYNEPLGRHECYYRVKKTNTVHLPNRNVDVELKEGELLHVEWSHKWSYEEAIELFAKANLQVINSWKAPTSEYRVWVVERKE</sequence>
<dbReference type="InterPro" id="IPR017804">
    <property type="entry name" value="MeTrfase_EgtD-like"/>
</dbReference>
<dbReference type="InterPro" id="IPR051128">
    <property type="entry name" value="EgtD_Methyltrsf_superfamily"/>
</dbReference>
<gene>
    <name evidence="5" type="ORF">DXG03_000473</name>
</gene>
<keyword evidence="6" id="KW-1185">Reference proteome</keyword>
<feature type="domain" description="Histidine-specific methyltransferase SAM-dependent" evidence="4">
    <location>
        <begin position="52"/>
        <end position="386"/>
    </location>
</feature>
<dbReference type="PANTHER" id="PTHR43397:SF1">
    <property type="entry name" value="ERGOTHIONEINE BIOSYNTHESIS PROTEIN 1"/>
    <property type="match status" value="1"/>
</dbReference>
<name>A0A9P7GB81_9AGAR</name>
<dbReference type="GO" id="GO:0032259">
    <property type="term" value="P:methylation"/>
    <property type="evidence" value="ECO:0007669"/>
    <property type="project" value="UniProtKB-KW"/>
</dbReference>
<dbReference type="PANTHER" id="PTHR43397">
    <property type="entry name" value="ERGOTHIONEINE BIOSYNTHESIS PROTEIN 1"/>
    <property type="match status" value="1"/>
</dbReference>
<organism evidence="5 6">
    <name type="scientific">Asterophora parasitica</name>
    <dbReference type="NCBI Taxonomy" id="117018"/>
    <lineage>
        <taxon>Eukaryota</taxon>
        <taxon>Fungi</taxon>
        <taxon>Dikarya</taxon>
        <taxon>Basidiomycota</taxon>
        <taxon>Agaricomycotina</taxon>
        <taxon>Agaricomycetes</taxon>
        <taxon>Agaricomycetidae</taxon>
        <taxon>Agaricales</taxon>
        <taxon>Tricholomatineae</taxon>
        <taxon>Lyophyllaceae</taxon>
        <taxon>Asterophora</taxon>
    </lineage>
</organism>